<proteinExistence type="predicted"/>
<dbReference type="EMBL" id="CAJHJG010006215">
    <property type="protein sequence ID" value="CAD6955515.1"/>
    <property type="molecule type" value="Genomic_DNA"/>
</dbReference>
<evidence type="ECO:0000256" key="1">
    <source>
        <dbReference type="SAM" id="MobiDB-lite"/>
    </source>
</evidence>
<name>A0ABN7J6J6_9BASI</name>
<sequence length="162" mass="17870">MPAETVVAATKSRYQWASDPDVKAHHPSRRERIHPFGLSTALPHLAQHPSPSHDVTTTAPPLKSLRSRHPTETSARHTLPPRLALHTSSREDSPSMPHNPCATGYSDFLSNVSKLKIIETACPLTSDLFNSRAITIHATLSRRYQSGKKPTAFAPHAIKIHQ</sequence>
<evidence type="ECO:0000313" key="3">
    <source>
        <dbReference type="Proteomes" id="UP000836402"/>
    </source>
</evidence>
<feature type="region of interest" description="Disordered" evidence="1">
    <location>
        <begin position="42"/>
        <end position="99"/>
    </location>
</feature>
<comment type="caution">
    <text evidence="2">The sequence shown here is derived from an EMBL/GenBank/DDBJ whole genome shotgun (WGS) entry which is preliminary data.</text>
</comment>
<reference evidence="2" key="1">
    <citation type="submission" date="2020-10" db="EMBL/GenBank/DDBJ databases">
        <authorList>
            <person name="Sedaghatjoo S."/>
        </authorList>
    </citation>
    <scope>NUCLEOTIDE SEQUENCE</scope>
    <source>
        <strain evidence="2">AZH3</strain>
    </source>
</reference>
<dbReference type="Proteomes" id="UP000836402">
    <property type="component" value="Unassembled WGS sequence"/>
</dbReference>
<protein>
    <submittedName>
        <fullName evidence="2">Uncharacterized protein</fullName>
    </submittedName>
</protein>
<accession>A0ABN7J6J6</accession>
<gene>
    <name evidence="2" type="ORF">JKIAZH3_G4663</name>
</gene>
<organism evidence="2 3">
    <name type="scientific">Tilletia caries</name>
    <name type="common">wheat bunt fungus</name>
    <dbReference type="NCBI Taxonomy" id="13290"/>
    <lineage>
        <taxon>Eukaryota</taxon>
        <taxon>Fungi</taxon>
        <taxon>Dikarya</taxon>
        <taxon>Basidiomycota</taxon>
        <taxon>Ustilaginomycotina</taxon>
        <taxon>Exobasidiomycetes</taxon>
        <taxon>Tilletiales</taxon>
        <taxon>Tilletiaceae</taxon>
        <taxon>Tilletia</taxon>
    </lineage>
</organism>
<feature type="compositionally biased region" description="Polar residues" evidence="1">
    <location>
        <begin position="49"/>
        <end position="59"/>
    </location>
</feature>
<evidence type="ECO:0000313" key="2">
    <source>
        <dbReference type="EMBL" id="CAD6955515.1"/>
    </source>
</evidence>
<keyword evidence="3" id="KW-1185">Reference proteome</keyword>